<name>A0A9D4C066_DREPO</name>
<evidence type="ECO:0000313" key="1">
    <source>
        <dbReference type="EMBL" id="KAH3714727.1"/>
    </source>
</evidence>
<proteinExistence type="predicted"/>
<sequence length="56" mass="6568">MYWSNYVESHVKLSRKSEASVESDRVLKFFMDELRVIRASVQASMKNTSYNVTVSY</sequence>
<dbReference type="EMBL" id="JAIWYP010000013">
    <property type="protein sequence ID" value="KAH3714727.1"/>
    <property type="molecule type" value="Genomic_DNA"/>
</dbReference>
<reference evidence="1" key="2">
    <citation type="submission" date="2020-11" db="EMBL/GenBank/DDBJ databases">
        <authorList>
            <person name="McCartney M.A."/>
            <person name="Auch B."/>
            <person name="Kono T."/>
            <person name="Mallez S."/>
            <person name="Becker A."/>
            <person name="Gohl D.M."/>
            <person name="Silverstein K.A.T."/>
            <person name="Koren S."/>
            <person name="Bechman K.B."/>
            <person name="Herman A."/>
            <person name="Abrahante J.E."/>
            <person name="Garbe J."/>
        </authorList>
    </citation>
    <scope>NUCLEOTIDE SEQUENCE</scope>
    <source>
        <strain evidence="1">Duluth1</strain>
        <tissue evidence="1">Whole animal</tissue>
    </source>
</reference>
<comment type="caution">
    <text evidence="1">The sequence shown here is derived from an EMBL/GenBank/DDBJ whole genome shotgun (WGS) entry which is preliminary data.</text>
</comment>
<dbReference type="AlphaFoldDB" id="A0A9D4C066"/>
<organism evidence="1 2">
    <name type="scientific">Dreissena polymorpha</name>
    <name type="common">Zebra mussel</name>
    <name type="synonym">Mytilus polymorpha</name>
    <dbReference type="NCBI Taxonomy" id="45954"/>
    <lineage>
        <taxon>Eukaryota</taxon>
        <taxon>Metazoa</taxon>
        <taxon>Spiralia</taxon>
        <taxon>Lophotrochozoa</taxon>
        <taxon>Mollusca</taxon>
        <taxon>Bivalvia</taxon>
        <taxon>Autobranchia</taxon>
        <taxon>Heteroconchia</taxon>
        <taxon>Euheterodonta</taxon>
        <taxon>Imparidentia</taxon>
        <taxon>Neoheterodontei</taxon>
        <taxon>Myida</taxon>
        <taxon>Dreissenoidea</taxon>
        <taxon>Dreissenidae</taxon>
        <taxon>Dreissena</taxon>
    </lineage>
</organism>
<gene>
    <name evidence="1" type="ORF">DPMN_057425</name>
</gene>
<evidence type="ECO:0000313" key="2">
    <source>
        <dbReference type="Proteomes" id="UP000828390"/>
    </source>
</evidence>
<reference evidence="1" key="1">
    <citation type="journal article" date="2019" name="bioRxiv">
        <title>The Genome of the Zebra Mussel, Dreissena polymorpha: A Resource for Invasive Species Research.</title>
        <authorList>
            <person name="McCartney M.A."/>
            <person name="Auch B."/>
            <person name="Kono T."/>
            <person name="Mallez S."/>
            <person name="Zhang Y."/>
            <person name="Obille A."/>
            <person name="Becker A."/>
            <person name="Abrahante J.E."/>
            <person name="Garbe J."/>
            <person name="Badalamenti J.P."/>
            <person name="Herman A."/>
            <person name="Mangelson H."/>
            <person name="Liachko I."/>
            <person name="Sullivan S."/>
            <person name="Sone E.D."/>
            <person name="Koren S."/>
            <person name="Silverstein K.A.T."/>
            <person name="Beckman K.B."/>
            <person name="Gohl D.M."/>
        </authorList>
    </citation>
    <scope>NUCLEOTIDE SEQUENCE</scope>
    <source>
        <strain evidence="1">Duluth1</strain>
        <tissue evidence="1">Whole animal</tissue>
    </source>
</reference>
<dbReference type="Proteomes" id="UP000828390">
    <property type="component" value="Unassembled WGS sequence"/>
</dbReference>
<protein>
    <submittedName>
        <fullName evidence="1">Uncharacterized protein</fullName>
    </submittedName>
</protein>
<keyword evidence="2" id="KW-1185">Reference proteome</keyword>
<accession>A0A9D4C066</accession>